<protein>
    <submittedName>
        <fullName evidence="4">AMP-binding protein</fullName>
    </submittedName>
</protein>
<keyword evidence="1" id="KW-0547">Nucleotide-binding</keyword>
<dbReference type="EMBL" id="JBEPCU010000546">
    <property type="protein sequence ID" value="MER6980413.1"/>
    <property type="molecule type" value="Genomic_DNA"/>
</dbReference>
<dbReference type="Pfam" id="PF00501">
    <property type="entry name" value="AMP-binding"/>
    <property type="match status" value="1"/>
</dbReference>
<reference evidence="4 5" key="1">
    <citation type="submission" date="2024-06" db="EMBL/GenBank/DDBJ databases">
        <title>The Natural Products Discovery Center: Release of the First 8490 Sequenced Strains for Exploring Actinobacteria Biosynthetic Diversity.</title>
        <authorList>
            <person name="Kalkreuter E."/>
            <person name="Kautsar S.A."/>
            <person name="Yang D."/>
            <person name="Bader C.D."/>
            <person name="Teijaro C.N."/>
            <person name="Fluegel L."/>
            <person name="Davis C.M."/>
            <person name="Simpson J.R."/>
            <person name="Lauterbach L."/>
            <person name="Steele A.D."/>
            <person name="Gui C."/>
            <person name="Meng S."/>
            <person name="Li G."/>
            <person name="Viehrig K."/>
            <person name="Ye F."/>
            <person name="Su P."/>
            <person name="Kiefer A.F."/>
            <person name="Nichols A."/>
            <person name="Cepeda A.J."/>
            <person name="Yan W."/>
            <person name="Fan B."/>
            <person name="Jiang Y."/>
            <person name="Adhikari A."/>
            <person name="Zheng C.-J."/>
            <person name="Schuster L."/>
            <person name="Cowan T.M."/>
            <person name="Smanski M.J."/>
            <person name="Chevrette M.G."/>
            <person name="De Carvalho L.P.S."/>
            <person name="Shen B."/>
        </authorList>
    </citation>
    <scope>NUCLEOTIDE SEQUENCE [LARGE SCALE GENOMIC DNA]</scope>
    <source>
        <strain evidence="4 5">NPDC000634</strain>
    </source>
</reference>
<evidence type="ECO:0000313" key="5">
    <source>
        <dbReference type="Proteomes" id="UP001458415"/>
    </source>
</evidence>
<evidence type="ECO:0000259" key="3">
    <source>
        <dbReference type="Pfam" id="PF00501"/>
    </source>
</evidence>
<dbReference type="Proteomes" id="UP001458415">
    <property type="component" value="Unassembled WGS sequence"/>
</dbReference>
<dbReference type="InterPro" id="IPR042099">
    <property type="entry name" value="ANL_N_sf"/>
</dbReference>
<dbReference type="PANTHER" id="PTHR43272:SF33">
    <property type="entry name" value="AMP-BINDING DOMAIN-CONTAINING PROTEIN-RELATED"/>
    <property type="match status" value="1"/>
</dbReference>
<organism evidence="4 5">
    <name type="scientific">Streptomyces carpinensis</name>
    <dbReference type="NCBI Taxonomy" id="66369"/>
    <lineage>
        <taxon>Bacteria</taxon>
        <taxon>Bacillati</taxon>
        <taxon>Actinomycetota</taxon>
        <taxon>Actinomycetes</taxon>
        <taxon>Kitasatosporales</taxon>
        <taxon>Streptomycetaceae</taxon>
        <taxon>Streptomyces</taxon>
    </lineage>
</organism>
<gene>
    <name evidence="4" type="ORF">ABT317_26445</name>
</gene>
<proteinExistence type="predicted"/>
<name>A0ABV1W8A9_9ACTN</name>
<keyword evidence="2" id="KW-0067">ATP-binding</keyword>
<evidence type="ECO:0000313" key="4">
    <source>
        <dbReference type="EMBL" id="MER6980413.1"/>
    </source>
</evidence>
<dbReference type="InterPro" id="IPR000873">
    <property type="entry name" value="AMP-dep_synth/lig_dom"/>
</dbReference>
<comment type="caution">
    <text evidence="4">The sequence shown here is derived from an EMBL/GenBank/DDBJ whole genome shotgun (WGS) entry which is preliminary data.</text>
</comment>
<evidence type="ECO:0000256" key="2">
    <source>
        <dbReference type="ARBA" id="ARBA00022840"/>
    </source>
</evidence>
<keyword evidence="5" id="KW-1185">Reference proteome</keyword>
<feature type="non-terminal residue" evidence="4">
    <location>
        <position position="410"/>
    </location>
</feature>
<sequence length="410" mass="44251">MRDFSLPPLVATLSTGGLADSVYEVAERDPELVQLSRRGGEPDGEEWVPVTAAEFRDEVMGLAKGLLAGGVRFGERIAVMSRTRYEWTLFCYAVWSIGATVVPVYPTSSADQVRWILSNAQVTAIVVEHEDHAMTVGAACDGLPLRSIWQLDADCVGRLTAVGRDIPDAEVDWYRRAVEPRSVATIAYTSGTTGPHHRGCVITHANLAAECDTLYAGWKEIIAEPGEQPSILEFLPLSHIYGLMVQVACMRGGVRLGHQPDLAPAALLPALASFRPTYVFAVPYVFEKIFHKARRAAEEAGRGPLFDKAVETAVRHAEEVERREKGAGHGPGPVLRAAHAVFDRLVYGRLRAVLGGRVRNATSGGSTLDRELGLFFAGAGITIHDGYGLTETTAAVTSQPPGRPRFGTVG</sequence>
<dbReference type="Gene3D" id="3.40.50.12780">
    <property type="entry name" value="N-terminal domain of ligase-like"/>
    <property type="match status" value="1"/>
</dbReference>
<accession>A0ABV1W8A9</accession>
<dbReference type="PANTHER" id="PTHR43272">
    <property type="entry name" value="LONG-CHAIN-FATTY-ACID--COA LIGASE"/>
    <property type="match status" value="1"/>
</dbReference>
<evidence type="ECO:0000256" key="1">
    <source>
        <dbReference type="ARBA" id="ARBA00022741"/>
    </source>
</evidence>
<dbReference type="SUPFAM" id="SSF56801">
    <property type="entry name" value="Acetyl-CoA synthetase-like"/>
    <property type="match status" value="1"/>
</dbReference>
<feature type="domain" description="AMP-dependent synthetase/ligase" evidence="3">
    <location>
        <begin position="25"/>
        <end position="410"/>
    </location>
</feature>